<dbReference type="GO" id="GO:0005634">
    <property type="term" value="C:nucleus"/>
    <property type="evidence" value="ECO:0007669"/>
    <property type="project" value="UniProtKB-SubCell"/>
</dbReference>
<keyword evidence="5" id="KW-0010">Activator</keyword>
<evidence type="ECO:0000256" key="6">
    <source>
        <dbReference type="ARBA" id="ARBA00023163"/>
    </source>
</evidence>
<feature type="domain" description="Calmodulin binding protein central" evidence="10">
    <location>
        <begin position="253"/>
        <end position="317"/>
    </location>
</feature>
<comment type="caution">
    <text evidence="12">The sequence shown here is derived from an EMBL/GenBank/DDBJ whole genome shotgun (WGS) entry which is preliminary data.</text>
</comment>
<dbReference type="Pfam" id="PF07887">
    <property type="entry name" value="Calmodulin_bind"/>
    <property type="match status" value="1"/>
</dbReference>
<dbReference type="GO" id="GO:0005516">
    <property type="term" value="F:calmodulin binding"/>
    <property type="evidence" value="ECO:0007669"/>
    <property type="project" value="InterPro"/>
</dbReference>
<dbReference type="EMBL" id="ASHM01024818">
    <property type="protein sequence ID" value="PNX72571.1"/>
    <property type="molecule type" value="Genomic_DNA"/>
</dbReference>
<dbReference type="Pfam" id="PF20452">
    <property type="entry name" value="Calmod_bind_C"/>
    <property type="match status" value="1"/>
</dbReference>
<feature type="region of interest" description="Disordered" evidence="8">
    <location>
        <begin position="1"/>
        <end position="26"/>
    </location>
</feature>
<keyword evidence="3" id="KW-0805">Transcription regulation</keyword>
<keyword evidence="7" id="KW-0539">Nucleus</keyword>
<evidence type="ECO:0000256" key="3">
    <source>
        <dbReference type="ARBA" id="ARBA00023015"/>
    </source>
</evidence>
<dbReference type="InterPro" id="IPR046829">
    <property type="entry name" value="Calmod_bind_C"/>
</dbReference>
<evidence type="ECO:0000256" key="7">
    <source>
        <dbReference type="ARBA" id="ARBA00023242"/>
    </source>
</evidence>
<evidence type="ECO:0000313" key="12">
    <source>
        <dbReference type="EMBL" id="PNX72571.1"/>
    </source>
</evidence>
<sequence length="525" mass="58708">MVSNRKFHQEHKDTGKIPIPNHGSKWNHGVAKQPPISDLRYVINTLRASGNGSIYLENFIRGVVRDVVESKIQERLLSSSEKFNEAGKSGARTLELHFINNKLPDTIFTQSNIIAKGEPPLQVALFDVGSKSIVNDGTLSSTKIEICALDGEFGSYGGSEDWTETEFNDNILRERDGKRPLLVGDKIITLEKGVASISKIMFTDNSKWLRGKKFRLGVKAMQNGENIKEGRSQPFRVKDNRGESYQKHYPPYLNDDVWRLEKIAKDGEFHKRLSNHGIHTVKDLLKLLIINESSLHKIFGKIPNKSWLAIIEHAKNCIVDDYKLYSYLANGQQIALIFNAIYKLVGVTNDAQNYYLPETVTPNLQNIVKILKQDAYKNVDNNLEPIDEAKLNSISLAACLKSAAQSDAPVQGLQYTDISTAQGQRETGPCDAQPCTSTSYVNEGMNNCQINVDNSVANIEEILNFLNNVSFDFSDGAECSTRVNFVNSVTDISNNGKPKAVWRKIRAVIKWGISVRKVAAAKRSY</sequence>
<proteinExistence type="inferred from homology"/>
<evidence type="ECO:0000256" key="1">
    <source>
        <dbReference type="ARBA" id="ARBA00004123"/>
    </source>
</evidence>
<dbReference type="Proteomes" id="UP000236291">
    <property type="component" value="Unassembled WGS sequence"/>
</dbReference>
<dbReference type="PANTHER" id="PTHR31713">
    <property type="entry name" value="OS02G0177800 PROTEIN"/>
    <property type="match status" value="1"/>
</dbReference>
<keyword evidence="4" id="KW-0238">DNA-binding</keyword>
<dbReference type="GO" id="GO:0043565">
    <property type="term" value="F:sequence-specific DNA binding"/>
    <property type="evidence" value="ECO:0007669"/>
    <property type="project" value="TreeGrafter"/>
</dbReference>
<evidence type="ECO:0000256" key="2">
    <source>
        <dbReference type="ARBA" id="ARBA00007214"/>
    </source>
</evidence>
<evidence type="ECO:0000313" key="13">
    <source>
        <dbReference type="Proteomes" id="UP000236291"/>
    </source>
</evidence>
<dbReference type="Pfam" id="PF20451">
    <property type="entry name" value="Calmod_bind_M"/>
    <property type="match status" value="1"/>
</dbReference>
<feature type="domain" description="Calmodulin binding protein-like N-terminal" evidence="9">
    <location>
        <begin position="94"/>
        <end position="240"/>
    </location>
</feature>
<dbReference type="GO" id="GO:0003700">
    <property type="term" value="F:DNA-binding transcription factor activity"/>
    <property type="evidence" value="ECO:0007669"/>
    <property type="project" value="TreeGrafter"/>
</dbReference>
<keyword evidence="6" id="KW-0804">Transcription</keyword>
<gene>
    <name evidence="12" type="ORF">L195_g028464</name>
</gene>
<dbReference type="InterPro" id="IPR046831">
    <property type="entry name" value="Calmodulin_bind_N"/>
</dbReference>
<evidence type="ECO:0008006" key="14">
    <source>
        <dbReference type="Google" id="ProtNLM"/>
    </source>
</evidence>
<reference evidence="12 13" key="2">
    <citation type="journal article" date="2017" name="Front. Plant Sci.">
        <title>Gene Classification and Mining of Molecular Markers Useful in Red Clover (Trifolium pratense) Breeding.</title>
        <authorList>
            <person name="Istvanek J."/>
            <person name="Dluhosova J."/>
            <person name="Dluhos P."/>
            <person name="Patkova L."/>
            <person name="Nedelnik J."/>
            <person name="Repkova J."/>
        </authorList>
    </citation>
    <scope>NUCLEOTIDE SEQUENCE [LARGE SCALE GENOMIC DNA]</scope>
    <source>
        <strain evidence="13">cv. Tatra</strain>
        <tissue evidence="12">Young leaves</tissue>
    </source>
</reference>
<accession>A0A2K3L220</accession>
<evidence type="ECO:0000256" key="4">
    <source>
        <dbReference type="ARBA" id="ARBA00023125"/>
    </source>
</evidence>
<dbReference type="GO" id="GO:0080142">
    <property type="term" value="P:regulation of salicylic acid biosynthetic process"/>
    <property type="evidence" value="ECO:0007669"/>
    <property type="project" value="TreeGrafter"/>
</dbReference>
<evidence type="ECO:0000256" key="8">
    <source>
        <dbReference type="SAM" id="MobiDB-lite"/>
    </source>
</evidence>
<dbReference type="STRING" id="57577.A0A2K3L220"/>
<comment type="similarity">
    <text evidence="2">Belongs to the plant ACBP60 protein family.</text>
</comment>
<evidence type="ECO:0000256" key="5">
    <source>
        <dbReference type="ARBA" id="ARBA00023159"/>
    </source>
</evidence>
<dbReference type="PANTHER" id="PTHR31713:SF92">
    <property type="entry name" value="CALMODULIN-BINDING PROTEIN"/>
    <property type="match status" value="1"/>
</dbReference>
<organism evidence="12 13">
    <name type="scientific">Trifolium pratense</name>
    <name type="common">Red clover</name>
    <dbReference type="NCBI Taxonomy" id="57577"/>
    <lineage>
        <taxon>Eukaryota</taxon>
        <taxon>Viridiplantae</taxon>
        <taxon>Streptophyta</taxon>
        <taxon>Embryophyta</taxon>
        <taxon>Tracheophyta</taxon>
        <taxon>Spermatophyta</taxon>
        <taxon>Magnoliopsida</taxon>
        <taxon>eudicotyledons</taxon>
        <taxon>Gunneridae</taxon>
        <taxon>Pentapetalae</taxon>
        <taxon>rosids</taxon>
        <taxon>fabids</taxon>
        <taxon>Fabales</taxon>
        <taxon>Fabaceae</taxon>
        <taxon>Papilionoideae</taxon>
        <taxon>50 kb inversion clade</taxon>
        <taxon>NPAAA clade</taxon>
        <taxon>Hologalegina</taxon>
        <taxon>IRL clade</taxon>
        <taxon>Trifolieae</taxon>
        <taxon>Trifolium</taxon>
    </lineage>
</organism>
<evidence type="ECO:0000259" key="9">
    <source>
        <dbReference type="Pfam" id="PF07887"/>
    </source>
</evidence>
<dbReference type="InterPro" id="IPR012416">
    <property type="entry name" value="CBP60"/>
</dbReference>
<name>A0A2K3L220_TRIPR</name>
<protein>
    <recommendedName>
        <fullName evidence="14">Calmodulin-binding protein</fullName>
    </recommendedName>
</protein>
<reference evidence="12 13" key="1">
    <citation type="journal article" date="2014" name="Am. J. Bot.">
        <title>Genome assembly and annotation for red clover (Trifolium pratense; Fabaceae).</title>
        <authorList>
            <person name="Istvanek J."/>
            <person name="Jaros M."/>
            <person name="Krenek A."/>
            <person name="Repkova J."/>
        </authorList>
    </citation>
    <scope>NUCLEOTIDE SEQUENCE [LARGE SCALE GENOMIC DNA]</scope>
    <source>
        <strain evidence="13">cv. Tatra</strain>
        <tissue evidence="12">Young leaves</tissue>
    </source>
</reference>
<evidence type="ECO:0000259" key="11">
    <source>
        <dbReference type="Pfam" id="PF20452"/>
    </source>
</evidence>
<comment type="subcellular location">
    <subcellularLocation>
        <location evidence="1">Nucleus</location>
    </subcellularLocation>
</comment>
<dbReference type="AlphaFoldDB" id="A0A2K3L220"/>
<feature type="domain" description="Calmodulin binding protein C-terminal" evidence="11">
    <location>
        <begin position="323"/>
        <end position="381"/>
    </location>
</feature>
<dbReference type="InterPro" id="IPR046830">
    <property type="entry name" value="Calmod_bind_M"/>
</dbReference>
<evidence type="ECO:0000259" key="10">
    <source>
        <dbReference type="Pfam" id="PF20451"/>
    </source>
</evidence>